<evidence type="ECO:0000256" key="6">
    <source>
        <dbReference type="ARBA" id="ARBA00022989"/>
    </source>
</evidence>
<comment type="similarity">
    <text evidence="2">Belongs to the GSP F family.</text>
</comment>
<dbReference type="GO" id="GO:0005886">
    <property type="term" value="C:plasma membrane"/>
    <property type="evidence" value="ECO:0007669"/>
    <property type="project" value="UniProtKB-SubCell"/>
</dbReference>
<protein>
    <submittedName>
        <fullName evidence="10">Type II secretion system F family protein</fullName>
    </submittedName>
</protein>
<dbReference type="InterPro" id="IPR042094">
    <property type="entry name" value="T2SS_GspF_sf"/>
</dbReference>
<keyword evidence="4" id="KW-0997">Cell inner membrane</keyword>
<evidence type="ECO:0000256" key="7">
    <source>
        <dbReference type="ARBA" id="ARBA00023136"/>
    </source>
</evidence>
<dbReference type="InterPro" id="IPR003004">
    <property type="entry name" value="GspF/PilC"/>
</dbReference>
<feature type="transmembrane region" description="Helical" evidence="8">
    <location>
        <begin position="164"/>
        <end position="187"/>
    </location>
</feature>
<dbReference type="PANTHER" id="PTHR30012:SF0">
    <property type="entry name" value="TYPE II SECRETION SYSTEM PROTEIN F-RELATED"/>
    <property type="match status" value="1"/>
</dbReference>
<reference evidence="10" key="1">
    <citation type="journal article" date="2020" name="mSystems">
        <title>Genome- and Community-Level Interaction Insights into Carbon Utilization and Element Cycling Functions of Hydrothermarchaeota in Hydrothermal Sediment.</title>
        <authorList>
            <person name="Zhou Z."/>
            <person name="Liu Y."/>
            <person name="Xu W."/>
            <person name="Pan J."/>
            <person name="Luo Z.H."/>
            <person name="Li M."/>
        </authorList>
    </citation>
    <scope>NUCLEOTIDE SEQUENCE [LARGE SCALE GENOMIC DNA]</scope>
    <source>
        <strain evidence="10">HyVt-517</strain>
    </source>
</reference>
<name>A0A7V5J2Q1_UNCKA</name>
<dbReference type="Proteomes" id="UP000886106">
    <property type="component" value="Unassembled WGS sequence"/>
</dbReference>
<feature type="transmembrane region" description="Helical" evidence="8">
    <location>
        <begin position="207"/>
        <end position="233"/>
    </location>
</feature>
<evidence type="ECO:0000256" key="4">
    <source>
        <dbReference type="ARBA" id="ARBA00022519"/>
    </source>
</evidence>
<organism evidence="10">
    <name type="scientific">candidate division WWE3 bacterium</name>
    <dbReference type="NCBI Taxonomy" id="2053526"/>
    <lineage>
        <taxon>Bacteria</taxon>
        <taxon>Katanobacteria</taxon>
    </lineage>
</organism>
<dbReference type="Pfam" id="PF00482">
    <property type="entry name" value="T2SSF"/>
    <property type="match status" value="2"/>
</dbReference>
<dbReference type="PANTHER" id="PTHR30012">
    <property type="entry name" value="GENERAL SECRETION PATHWAY PROTEIN"/>
    <property type="match status" value="1"/>
</dbReference>
<evidence type="ECO:0000256" key="2">
    <source>
        <dbReference type="ARBA" id="ARBA00005745"/>
    </source>
</evidence>
<dbReference type="FunFam" id="1.20.81.30:FF:000001">
    <property type="entry name" value="Type II secretion system protein F"/>
    <property type="match status" value="2"/>
</dbReference>
<dbReference type="InterPro" id="IPR018076">
    <property type="entry name" value="T2SS_GspF_dom"/>
</dbReference>
<keyword evidence="6 8" id="KW-1133">Transmembrane helix</keyword>
<dbReference type="Gene3D" id="1.20.81.30">
    <property type="entry name" value="Type II secretion system (T2SS), domain F"/>
    <property type="match status" value="2"/>
</dbReference>
<dbReference type="EMBL" id="DRNS01000092">
    <property type="protein sequence ID" value="HHH14321.1"/>
    <property type="molecule type" value="Genomic_DNA"/>
</dbReference>
<evidence type="ECO:0000259" key="9">
    <source>
        <dbReference type="Pfam" id="PF00482"/>
    </source>
</evidence>
<proteinExistence type="inferred from homology"/>
<evidence type="ECO:0000256" key="1">
    <source>
        <dbReference type="ARBA" id="ARBA00004429"/>
    </source>
</evidence>
<keyword evidence="3" id="KW-1003">Cell membrane</keyword>
<comment type="subcellular location">
    <subcellularLocation>
        <location evidence="1">Cell inner membrane</location>
        <topology evidence="1">Multi-pass membrane protein</topology>
    </subcellularLocation>
</comment>
<feature type="domain" description="Type II secretion system protein GspF" evidence="9">
    <location>
        <begin position="65"/>
        <end position="188"/>
    </location>
</feature>
<sequence length="398" mass="44193">MPKYIYQAKTSKGKDVQGLVSAENKKIAVSLLKDRGYIVYSLEPKKSSFDLSFLRRVSDVEVVNFTQTLATMIGSGLPLASALEILLDQGRSSKMREIVQTALTDVQSGTPLSDSLEKHPDVFPDSYISLVRAGEASGKLDKVLERLGETLEKQRAFKARIKGAMIYPVIVVIAMVIVFGIIMIFVIPKLVEMYNSFSVELPLATRVMISISGFMQKFWYLMLLAIVAIVIGAKQYAKTLSGKYFFSRLNMHLPVFGTILKEKDFTEFTRSLALLVSSGVSIVDALSISRNSVANQIYRDAISSFINDVQKGTTLSEAIEKSKKFPLIISKMLKVGENTGKTDEFLLKVSQFFEKEVDYKVKNLSTAIEPLIMIVLGVMVALLIISVITPIYKLTSSF</sequence>
<keyword evidence="5 8" id="KW-0812">Transmembrane</keyword>
<evidence type="ECO:0000256" key="8">
    <source>
        <dbReference type="SAM" id="Phobius"/>
    </source>
</evidence>
<evidence type="ECO:0000313" key="10">
    <source>
        <dbReference type="EMBL" id="HHH14321.1"/>
    </source>
</evidence>
<evidence type="ECO:0000256" key="5">
    <source>
        <dbReference type="ARBA" id="ARBA00022692"/>
    </source>
</evidence>
<gene>
    <name evidence="10" type="ORF">ENJ78_01275</name>
</gene>
<comment type="caution">
    <text evidence="10">The sequence shown here is derived from an EMBL/GenBank/DDBJ whole genome shotgun (WGS) entry which is preliminary data.</text>
</comment>
<feature type="domain" description="Type II secretion system protein GspF" evidence="9">
    <location>
        <begin position="268"/>
        <end position="390"/>
    </location>
</feature>
<dbReference type="AlphaFoldDB" id="A0A7V5J2Q1"/>
<keyword evidence="7 8" id="KW-0472">Membrane</keyword>
<feature type="transmembrane region" description="Helical" evidence="8">
    <location>
        <begin position="371"/>
        <end position="392"/>
    </location>
</feature>
<accession>A0A7V5J2Q1</accession>
<dbReference type="PRINTS" id="PR00812">
    <property type="entry name" value="BCTERIALGSPF"/>
</dbReference>
<evidence type="ECO:0000256" key="3">
    <source>
        <dbReference type="ARBA" id="ARBA00022475"/>
    </source>
</evidence>